<sequence>MKESFAKSQTFQNLPTTDVCVSALPKMFVASQTYSPTSAFDAFRNHEIFVSPYHSPILIPLDLRSRGAIQFALEPQSFADVSLVDVGQNANEIKNTNIDNKCITRGRQGPPGKCNDFGKIFVVCLLQSCEAPKTGNVKNACFHPKCSNSDKYWTLSVVLKSFLTRSRRNDDPFSEITAFWAKNKDF</sequence>
<keyword evidence="1" id="KW-1185">Reference proteome</keyword>
<proteinExistence type="predicted"/>
<evidence type="ECO:0000313" key="2">
    <source>
        <dbReference type="WBParaSite" id="nRc.2.0.1.t36053-RA"/>
    </source>
</evidence>
<protein>
    <submittedName>
        <fullName evidence="2">Uncharacterized protein</fullName>
    </submittedName>
</protein>
<accession>A0A915KB99</accession>
<evidence type="ECO:0000313" key="1">
    <source>
        <dbReference type="Proteomes" id="UP000887565"/>
    </source>
</evidence>
<reference evidence="2" key="1">
    <citation type="submission" date="2022-11" db="UniProtKB">
        <authorList>
            <consortium name="WormBaseParasite"/>
        </authorList>
    </citation>
    <scope>IDENTIFICATION</scope>
</reference>
<dbReference type="Proteomes" id="UP000887565">
    <property type="component" value="Unplaced"/>
</dbReference>
<name>A0A915KB99_ROMCU</name>
<dbReference type="WBParaSite" id="nRc.2.0.1.t36053-RA">
    <property type="protein sequence ID" value="nRc.2.0.1.t36053-RA"/>
    <property type="gene ID" value="nRc.2.0.1.g36053"/>
</dbReference>
<dbReference type="AlphaFoldDB" id="A0A915KB99"/>
<organism evidence="1 2">
    <name type="scientific">Romanomermis culicivorax</name>
    <name type="common">Nematode worm</name>
    <dbReference type="NCBI Taxonomy" id="13658"/>
    <lineage>
        <taxon>Eukaryota</taxon>
        <taxon>Metazoa</taxon>
        <taxon>Ecdysozoa</taxon>
        <taxon>Nematoda</taxon>
        <taxon>Enoplea</taxon>
        <taxon>Dorylaimia</taxon>
        <taxon>Mermithida</taxon>
        <taxon>Mermithoidea</taxon>
        <taxon>Mermithidae</taxon>
        <taxon>Romanomermis</taxon>
    </lineage>
</organism>